<keyword evidence="2" id="KW-1133">Transmembrane helix</keyword>
<organism evidence="4 5">
    <name type="scientific">Acetivibrio thermocellus (strain ATCC 27405 / DSM 1237 / JCM 9322 / NBRC 103400 / NCIMB 10682 / NRRL B-4536 / VPI 7372)</name>
    <name type="common">Clostridium thermocellum</name>
    <dbReference type="NCBI Taxonomy" id="203119"/>
    <lineage>
        <taxon>Bacteria</taxon>
        <taxon>Bacillati</taxon>
        <taxon>Bacillota</taxon>
        <taxon>Clostridia</taxon>
        <taxon>Eubacteriales</taxon>
        <taxon>Oscillospiraceae</taxon>
        <taxon>Acetivibrio</taxon>
    </lineage>
</organism>
<dbReference type="EMBL" id="CP000568">
    <property type="protein sequence ID" value="ABN51637.1"/>
    <property type="molecule type" value="Genomic_DNA"/>
</dbReference>
<reference evidence="4 5" key="2">
    <citation type="journal article" date="2013" name="Biotechnol. Biofuels">
        <title>Global transcriptome analysis of Clostridium thermocellum ATCC 27405 during growth on dilute acid pretreated Populus and switchgrass.</title>
        <authorList>
            <person name="Wilson C.M."/>
            <person name="Rodriguez M.Jr."/>
            <person name="Johnson C.M."/>
            <person name="Martin S.L."/>
            <person name="Chu T.M."/>
            <person name="Wolfinger R.D."/>
            <person name="Hauser L.J."/>
            <person name="Land M.L."/>
            <person name="Klingeman D.M."/>
            <person name="Syed M.H."/>
            <person name="Ragauskas A.J."/>
            <person name="Tschaplinski T.J."/>
            <person name="Mielenz J.R."/>
            <person name="Brown S.D."/>
        </authorList>
    </citation>
    <scope>NUCLEOTIDE SEQUENCE [LARGE SCALE GENOMIC DNA]</scope>
    <source>
        <strain evidence="5">ATCC 27405 / DSM 1237 / JCM 9322 / NBRC 103400 / NCIMB 10682 / NRRL B-4536 / VPI 7372</strain>
    </source>
</reference>
<dbReference type="PANTHER" id="PTHR30373:SF2">
    <property type="entry name" value="UPF0603 PROTEIN YGCG"/>
    <property type="match status" value="1"/>
</dbReference>
<evidence type="ECO:0000256" key="2">
    <source>
        <dbReference type="SAM" id="Phobius"/>
    </source>
</evidence>
<evidence type="ECO:0000256" key="1">
    <source>
        <dbReference type="SAM" id="MobiDB-lite"/>
    </source>
</evidence>
<dbReference type="STRING" id="203119.Cthe_0399"/>
<protein>
    <recommendedName>
        <fullName evidence="3">TPM domain-containing protein</fullName>
    </recommendedName>
</protein>
<dbReference type="RefSeq" id="WP_011837824.1">
    <property type="nucleotide sequence ID" value="NC_009012.1"/>
</dbReference>
<feature type="region of interest" description="Disordered" evidence="1">
    <location>
        <begin position="240"/>
        <end position="278"/>
    </location>
</feature>
<evidence type="ECO:0000259" key="3">
    <source>
        <dbReference type="Pfam" id="PF04536"/>
    </source>
</evidence>
<dbReference type="InterPro" id="IPR007621">
    <property type="entry name" value="TPM_dom"/>
</dbReference>
<dbReference type="PANTHER" id="PTHR30373">
    <property type="entry name" value="UPF0603 PROTEIN YGCG"/>
    <property type="match status" value="1"/>
</dbReference>
<proteinExistence type="predicted"/>
<dbReference type="AlphaFoldDB" id="A3DCF8"/>
<gene>
    <name evidence="4" type="ordered locus">Cthe_0399</name>
</gene>
<dbReference type="HOGENOM" id="CLU_060109_1_0_9"/>
<dbReference type="KEGG" id="cth:Cthe_0399"/>
<keyword evidence="5" id="KW-1185">Reference proteome</keyword>
<feature type="compositionally biased region" description="Low complexity" evidence="1">
    <location>
        <begin position="260"/>
        <end position="269"/>
    </location>
</feature>
<dbReference type="Pfam" id="PF04536">
    <property type="entry name" value="TPM_phosphatase"/>
    <property type="match status" value="1"/>
</dbReference>
<dbReference type="Proteomes" id="UP000002145">
    <property type="component" value="Chromosome"/>
</dbReference>
<keyword evidence="2" id="KW-0812">Transmembrane</keyword>
<dbReference type="GeneID" id="35803852"/>
<dbReference type="Gene3D" id="3.10.310.50">
    <property type="match status" value="1"/>
</dbReference>
<reference evidence="5" key="1">
    <citation type="submission" date="2007-02" db="EMBL/GenBank/DDBJ databases">
        <title>Complete sequence of Clostridium thermocellum ATCC 27405.</title>
        <authorList>
            <consortium name="US DOE Joint Genome Institute"/>
            <person name="Copeland A."/>
            <person name="Lucas S."/>
            <person name="Lapidus A."/>
            <person name="Barry K."/>
            <person name="Detter J.C."/>
            <person name="Glavina del Rio T."/>
            <person name="Hammon N."/>
            <person name="Israni S."/>
            <person name="Dalin E."/>
            <person name="Tice H."/>
            <person name="Pitluck S."/>
            <person name="Chertkov O."/>
            <person name="Brettin T."/>
            <person name="Bruce D."/>
            <person name="Han C."/>
            <person name="Tapia R."/>
            <person name="Gilna P."/>
            <person name="Schmutz J."/>
            <person name="Larimer F."/>
            <person name="Land M."/>
            <person name="Hauser L."/>
            <person name="Kyrpides N."/>
            <person name="Mikhailova N."/>
            <person name="Wu J.H.D."/>
            <person name="Newcomb M."/>
            <person name="Richardson P."/>
        </authorList>
    </citation>
    <scope>NUCLEOTIDE SEQUENCE [LARGE SCALE GENOMIC DNA]</scope>
    <source>
        <strain evidence="5">ATCC 27405 / DSM 1237 / JCM 9322 / NBRC 103400 / NCIMB 10682 / NRRL B-4536 / VPI 7372</strain>
    </source>
</reference>
<dbReference type="eggNOG" id="COG1512">
    <property type="taxonomic scope" value="Bacteria"/>
</dbReference>
<evidence type="ECO:0000313" key="5">
    <source>
        <dbReference type="Proteomes" id="UP000002145"/>
    </source>
</evidence>
<feature type="transmembrane region" description="Helical" evidence="2">
    <location>
        <begin position="191"/>
        <end position="210"/>
    </location>
</feature>
<evidence type="ECO:0000313" key="4">
    <source>
        <dbReference type="EMBL" id="ABN51637.1"/>
    </source>
</evidence>
<accession>A3DCF8</accession>
<keyword evidence="2" id="KW-0472">Membrane</keyword>
<feature type="domain" description="TPM" evidence="3">
    <location>
        <begin position="37"/>
        <end position="158"/>
    </location>
</feature>
<name>A3DCF8_ACET2</name>
<sequence>MPYLRKKSSISALILLSFFFISYISQALVFAESSKNVKDYLNYLTAEEIASLQSDIDSIKKSYKLDVVIVITDNTQGKSSRDFADDFYDYNGYGIGTRKSGLLMLVNMQNREIWISTCGDAIDIFTDNRISIMEDNVIRHLSNNDYYSACKTFIRDVKNYAYDGVPYGQYRSQSDTNITYADKVSRRIKSVSIYITALVISLGATLILSLSSKGKITINSGTYEEPGSFVLTETRDDYIRESTTRTRISESSGSRGGNVSSTHTGSSGRTHGGGGKKF</sequence>